<keyword evidence="13" id="KW-1003">Cell membrane</keyword>
<keyword evidence="7 13" id="KW-0406">Ion transport</keyword>
<evidence type="ECO:0000256" key="12">
    <source>
        <dbReference type="ARBA" id="ARBA00037847"/>
    </source>
</evidence>
<dbReference type="HAMAP" id="MF_01398">
    <property type="entry name" value="ATP_synth_b_bprime"/>
    <property type="match status" value="1"/>
</dbReference>
<name>A0A4S3KQ57_9GAMM</name>
<dbReference type="GO" id="GO:0005886">
    <property type="term" value="C:plasma membrane"/>
    <property type="evidence" value="ECO:0007669"/>
    <property type="project" value="UniProtKB-SubCell"/>
</dbReference>
<evidence type="ECO:0000256" key="10">
    <source>
        <dbReference type="ARBA" id="ARBA00025198"/>
    </source>
</evidence>
<dbReference type="InterPro" id="IPR002146">
    <property type="entry name" value="ATP_synth_b/b'su_bac/chlpt"/>
</dbReference>
<keyword evidence="6 13" id="KW-1133">Transmembrane helix</keyword>
<evidence type="ECO:0000256" key="7">
    <source>
        <dbReference type="ARBA" id="ARBA00023065"/>
    </source>
</evidence>
<dbReference type="Proteomes" id="UP000307749">
    <property type="component" value="Unassembled WGS sequence"/>
</dbReference>
<keyword evidence="15" id="KW-0175">Coiled coil</keyword>
<evidence type="ECO:0000256" key="13">
    <source>
        <dbReference type="HAMAP-Rule" id="MF_01398"/>
    </source>
</evidence>
<feature type="transmembrane region" description="Helical" evidence="13">
    <location>
        <begin position="6"/>
        <end position="27"/>
    </location>
</feature>
<evidence type="ECO:0000256" key="15">
    <source>
        <dbReference type="SAM" id="Coils"/>
    </source>
</evidence>
<evidence type="ECO:0000313" key="16">
    <source>
        <dbReference type="EMBL" id="THD11167.1"/>
    </source>
</evidence>
<keyword evidence="8 13" id="KW-0472">Membrane</keyword>
<dbReference type="InterPro" id="IPR050059">
    <property type="entry name" value="ATP_synthase_B_chain"/>
</dbReference>
<evidence type="ECO:0000256" key="11">
    <source>
        <dbReference type="ARBA" id="ARBA00025614"/>
    </source>
</evidence>
<comment type="subcellular location">
    <subcellularLocation>
        <location evidence="13">Cell membrane</location>
        <topology evidence="13">Single-pass membrane protein</topology>
    </subcellularLocation>
    <subcellularLocation>
        <location evidence="12">Endomembrane system</location>
        <topology evidence="12">Single-pass membrane protein</topology>
    </subcellularLocation>
</comment>
<keyword evidence="3 13" id="KW-0138">CF(0)</keyword>
<dbReference type="STRING" id="993689.GCA_002077135_02288"/>
<dbReference type="AlphaFoldDB" id="A0A4S3KQ57"/>
<evidence type="ECO:0000256" key="3">
    <source>
        <dbReference type="ARBA" id="ARBA00022547"/>
    </source>
</evidence>
<protein>
    <recommendedName>
        <fullName evidence="13">ATP synthase subunit b</fullName>
    </recommendedName>
    <alternativeName>
        <fullName evidence="13">ATP synthase F(0) sector subunit b</fullName>
    </alternativeName>
    <alternativeName>
        <fullName evidence="13">ATPase subunit I</fullName>
    </alternativeName>
    <alternativeName>
        <fullName evidence="13">F-type ATPase subunit b</fullName>
        <shortName evidence="13">F-ATPase subunit b</shortName>
    </alternativeName>
</protein>
<dbReference type="Pfam" id="PF00213">
    <property type="entry name" value="OSCP"/>
    <property type="match status" value="1"/>
</dbReference>
<evidence type="ECO:0000256" key="5">
    <source>
        <dbReference type="ARBA" id="ARBA00022781"/>
    </source>
</evidence>
<accession>A0A4S3KQ57</accession>
<keyword evidence="2 13" id="KW-0813">Transport</keyword>
<dbReference type="OrthoDB" id="466272at2"/>
<dbReference type="PANTHER" id="PTHR33445">
    <property type="entry name" value="ATP SYNTHASE SUBUNIT B', CHLOROPLASTIC"/>
    <property type="match status" value="1"/>
</dbReference>
<evidence type="ECO:0000313" key="17">
    <source>
        <dbReference type="Proteomes" id="UP000307749"/>
    </source>
</evidence>
<organism evidence="16 17">
    <name type="scientific">Metallibacterium scheffleri</name>
    <dbReference type="NCBI Taxonomy" id="993689"/>
    <lineage>
        <taxon>Bacteria</taxon>
        <taxon>Pseudomonadati</taxon>
        <taxon>Pseudomonadota</taxon>
        <taxon>Gammaproteobacteria</taxon>
        <taxon>Lysobacterales</taxon>
        <taxon>Rhodanobacteraceae</taxon>
        <taxon>Metallibacterium</taxon>
    </lineage>
</organism>
<proteinExistence type="inferred from homology"/>
<keyword evidence="4 13" id="KW-0812">Transmembrane</keyword>
<dbReference type="GO" id="GO:0012505">
    <property type="term" value="C:endomembrane system"/>
    <property type="evidence" value="ECO:0007669"/>
    <property type="project" value="UniProtKB-SubCell"/>
</dbReference>
<dbReference type="RefSeq" id="WP_081127831.1">
    <property type="nucleotide sequence ID" value="NZ_LDOS01000002.1"/>
</dbReference>
<evidence type="ECO:0000256" key="9">
    <source>
        <dbReference type="ARBA" id="ARBA00023310"/>
    </source>
</evidence>
<evidence type="ECO:0000256" key="2">
    <source>
        <dbReference type="ARBA" id="ARBA00022448"/>
    </source>
</evidence>
<gene>
    <name evidence="13" type="primary">atpF</name>
    <name evidence="16" type="ORF">B1806_04555</name>
</gene>
<evidence type="ECO:0000256" key="4">
    <source>
        <dbReference type="ARBA" id="ARBA00022692"/>
    </source>
</evidence>
<keyword evidence="5 13" id="KW-0375">Hydrogen ion transport</keyword>
<sequence>MSIDWWTIGLQAINVLILVWLLGRYFWRPVADIIAKRQAAAKELLESARTRRDQADATLAEVVQLRATMAQQRADLLAKAQGEIEQMRAQHLLLAAQQAQAVLDAAQVELARRQAAAEHIWREHAAQLAVSIAQRLAARLDSAAVREAFLGWLLHDLRVLPEVTLQALARTGNADVISAMPLDAVEQAHHAEQIGAALGTPMALTFSTDPALIAGLELHSAHLVVNNSWRADLARILEDLGDVEHA</sequence>
<comment type="subunit">
    <text evidence="13">F-type ATPases have 2 components, F(1) - the catalytic core - and F(0) - the membrane proton channel. F(1) has five subunits: alpha(3), beta(3), gamma(1), delta(1), epsilon(1). F(0) has three main subunits: a(1), b(2) and c(10-14). The alpha and beta chains form an alternating ring which encloses part of the gamma chain. F(1) is attached to F(0) by a central stalk formed by the gamma and epsilon chains, while a peripheral stalk is formed by the delta and b chains.</text>
</comment>
<dbReference type="EMBL" id="MWQO01000015">
    <property type="protein sequence ID" value="THD11167.1"/>
    <property type="molecule type" value="Genomic_DNA"/>
</dbReference>
<dbReference type="InterPro" id="IPR000711">
    <property type="entry name" value="ATPase_OSCP/dsu"/>
</dbReference>
<evidence type="ECO:0000256" key="6">
    <source>
        <dbReference type="ARBA" id="ARBA00022989"/>
    </source>
</evidence>
<dbReference type="Pfam" id="PF00430">
    <property type="entry name" value="ATP-synt_B"/>
    <property type="match status" value="1"/>
</dbReference>
<feature type="coiled-coil region" evidence="15">
    <location>
        <begin position="70"/>
        <end position="97"/>
    </location>
</feature>
<evidence type="ECO:0000256" key="14">
    <source>
        <dbReference type="RuleBase" id="RU003848"/>
    </source>
</evidence>
<comment type="function">
    <text evidence="10 13">F(1)F(0) ATP synthase produces ATP from ADP in the presence of a proton or sodium gradient. F-type ATPases consist of two structural domains, F(1) containing the extramembraneous catalytic core and F(0) containing the membrane proton channel, linked together by a central stalk and a peripheral stalk. During catalysis, ATP synthesis in the catalytic domain of F(1) is coupled via a rotary mechanism of the central stalk subunits to proton translocation.</text>
</comment>
<evidence type="ECO:0000256" key="1">
    <source>
        <dbReference type="ARBA" id="ARBA00005513"/>
    </source>
</evidence>
<evidence type="ECO:0000256" key="8">
    <source>
        <dbReference type="ARBA" id="ARBA00023136"/>
    </source>
</evidence>
<comment type="function">
    <text evidence="11">Component of the F(0) channel, it forms part of the peripheral stalk, linking F(1) to F(0). The b'-subunit is a diverged and duplicated form of b found in plants and photosynthetic bacteria.</text>
</comment>
<keyword evidence="9 13" id="KW-0066">ATP synthesis</keyword>
<dbReference type="CDD" id="cd06503">
    <property type="entry name" value="ATP-synt_Fo_b"/>
    <property type="match status" value="1"/>
</dbReference>
<keyword evidence="17" id="KW-1185">Reference proteome</keyword>
<comment type="caution">
    <text evidence="16">The sequence shown here is derived from an EMBL/GenBank/DDBJ whole genome shotgun (WGS) entry which is preliminary data.</text>
</comment>
<reference evidence="16 17" key="1">
    <citation type="submission" date="2017-02" db="EMBL/GenBank/DDBJ databases">
        <title>Whole genome sequencing of Metallibacterium scheffleri DSM 24874 (T).</title>
        <authorList>
            <person name="Kumar S."/>
            <person name="Patil P."/>
            <person name="Patil P.B."/>
        </authorList>
    </citation>
    <scope>NUCLEOTIDE SEQUENCE [LARGE SCALE GENOMIC DNA]</scope>
    <source>
        <strain evidence="16 17">DSM 24874</strain>
    </source>
</reference>
<comment type="similarity">
    <text evidence="1 13 14">Belongs to the ATPase B chain family.</text>
</comment>
<dbReference type="PANTHER" id="PTHR33445:SF2">
    <property type="entry name" value="ATP SYNTHASE SUBUNIT B', CHLOROPLASTIC"/>
    <property type="match status" value="1"/>
</dbReference>
<dbReference type="GO" id="GO:0045259">
    <property type="term" value="C:proton-transporting ATP synthase complex"/>
    <property type="evidence" value="ECO:0007669"/>
    <property type="project" value="UniProtKB-KW"/>
</dbReference>
<dbReference type="GO" id="GO:0046961">
    <property type="term" value="F:proton-transporting ATPase activity, rotational mechanism"/>
    <property type="evidence" value="ECO:0007669"/>
    <property type="project" value="TreeGrafter"/>
</dbReference>
<dbReference type="GO" id="GO:0046933">
    <property type="term" value="F:proton-transporting ATP synthase activity, rotational mechanism"/>
    <property type="evidence" value="ECO:0007669"/>
    <property type="project" value="UniProtKB-UniRule"/>
</dbReference>